<accession>X6NE40</accession>
<evidence type="ECO:0000313" key="2">
    <source>
        <dbReference type="EMBL" id="ETO24246.1"/>
    </source>
</evidence>
<comment type="caution">
    <text evidence="2">The sequence shown here is derived from an EMBL/GenBank/DDBJ whole genome shotgun (WGS) entry which is preliminary data.</text>
</comment>
<sequence>MSFSEFGKYLFSSTSVVLYILFFFRAMTQTDFEKSTYLIEKKRGYTIYILSSESFHAVQIRAHEKENVTCVGQFFFENDIICVKNVLFRRIFLLEYFITCKNNRSEINYDNAKFVQFGAFVYDK</sequence>
<proteinExistence type="predicted"/>
<keyword evidence="1" id="KW-1133">Transmembrane helix</keyword>
<name>X6NE40_RETFI</name>
<dbReference type="EMBL" id="ASPP01009352">
    <property type="protein sequence ID" value="ETO24246.1"/>
    <property type="molecule type" value="Genomic_DNA"/>
</dbReference>
<keyword evidence="1" id="KW-0472">Membrane</keyword>
<gene>
    <name evidence="2" type="ORF">RFI_12913</name>
</gene>
<keyword evidence="3" id="KW-1185">Reference proteome</keyword>
<evidence type="ECO:0000256" key="1">
    <source>
        <dbReference type="SAM" id="Phobius"/>
    </source>
</evidence>
<reference evidence="2 3" key="1">
    <citation type="journal article" date="2013" name="Curr. Biol.">
        <title>The Genome of the Foraminiferan Reticulomyxa filosa.</title>
        <authorList>
            <person name="Glockner G."/>
            <person name="Hulsmann N."/>
            <person name="Schleicher M."/>
            <person name="Noegel A.A."/>
            <person name="Eichinger L."/>
            <person name="Gallinger C."/>
            <person name="Pawlowski J."/>
            <person name="Sierra R."/>
            <person name="Euteneuer U."/>
            <person name="Pillet L."/>
            <person name="Moustafa A."/>
            <person name="Platzer M."/>
            <person name="Groth M."/>
            <person name="Szafranski K."/>
            <person name="Schliwa M."/>
        </authorList>
    </citation>
    <scope>NUCLEOTIDE SEQUENCE [LARGE SCALE GENOMIC DNA]</scope>
</reference>
<keyword evidence="1" id="KW-0812">Transmembrane</keyword>
<organism evidence="2 3">
    <name type="scientific">Reticulomyxa filosa</name>
    <dbReference type="NCBI Taxonomy" id="46433"/>
    <lineage>
        <taxon>Eukaryota</taxon>
        <taxon>Sar</taxon>
        <taxon>Rhizaria</taxon>
        <taxon>Retaria</taxon>
        <taxon>Foraminifera</taxon>
        <taxon>Monothalamids</taxon>
        <taxon>Reticulomyxidae</taxon>
        <taxon>Reticulomyxa</taxon>
    </lineage>
</organism>
<dbReference type="AlphaFoldDB" id="X6NE40"/>
<dbReference type="Proteomes" id="UP000023152">
    <property type="component" value="Unassembled WGS sequence"/>
</dbReference>
<protein>
    <submittedName>
        <fullName evidence="2">Uncharacterized protein</fullName>
    </submittedName>
</protein>
<feature type="transmembrane region" description="Helical" evidence="1">
    <location>
        <begin position="6"/>
        <end position="24"/>
    </location>
</feature>
<evidence type="ECO:0000313" key="3">
    <source>
        <dbReference type="Proteomes" id="UP000023152"/>
    </source>
</evidence>